<keyword evidence="3" id="KW-1185">Reference proteome</keyword>
<proteinExistence type="predicted"/>
<dbReference type="Proteomes" id="UP000829685">
    <property type="component" value="Unassembled WGS sequence"/>
</dbReference>
<organism evidence="2 3">
    <name type="scientific">Neoarthrinium moseri</name>
    <dbReference type="NCBI Taxonomy" id="1658444"/>
    <lineage>
        <taxon>Eukaryota</taxon>
        <taxon>Fungi</taxon>
        <taxon>Dikarya</taxon>
        <taxon>Ascomycota</taxon>
        <taxon>Pezizomycotina</taxon>
        <taxon>Sordariomycetes</taxon>
        <taxon>Xylariomycetidae</taxon>
        <taxon>Amphisphaeriales</taxon>
        <taxon>Apiosporaceae</taxon>
        <taxon>Neoarthrinium</taxon>
    </lineage>
</organism>
<dbReference type="AlphaFoldDB" id="A0A9P9WG71"/>
<accession>A0A9P9WG71</accession>
<gene>
    <name evidence="2" type="ORF">JX265_009485</name>
</gene>
<evidence type="ECO:0000256" key="1">
    <source>
        <dbReference type="SAM" id="MobiDB-lite"/>
    </source>
</evidence>
<comment type="caution">
    <text evidence="2">The sequence shown here is derived from an EMBL/GenBank/DDBJ whole genome shotgun (WGS) entry which is preliminary data.</text>
</comment>
<evidence type="ECO:0000313" key="3">
    <source>
        <dbReference type="Proteomes" id="UP000829685"/>
    </source>
</evidence>
<feature type="compositionally biased region" description="Basic and acidic residues" evidence="1">
    <location>
        <begin position="1"/>
        <end position="10"/>
    </location>
</feature>
<reference evidence="2" key="1">
    <citation type="submission" date="2021-03" db="EMBL/GenBank/DDBJ databases">
        <title>Revisited historic fungal species revealed as producer of novel bioactive compounds through whole genome sequencing and comparative genomics.</title>
        <authorList>
            <person name="Vignolle G.A."/>
            <person name="Hochenegger N."/>
            <person name="Mach R.L."/>
            <person name="Mach-Aigner A.R."/>
            <person name="Javad Rahimi M."/>
            <person name="Salim K.A."/>
            <person name="Chan C.M."/>
            <person name="Lim L.B.L."/>
            <person name="Cai F."/>
            <person name="Druzhinina I.S."/>
            <person name="U'Ren J.M."/>
            <person name="Derntl C."/>
        </authorList>
    </citation>
    <scope>NUCLEOTIDE SEQUENCE</scope>
    <source>
        <strain evidence="2">TUCIM 5799</strain>
    </source>
</reference>
<name>A0A9P9WG71_9PEZI</name>
<feature type="region of interest" description="Disordered" evidence="1">
    <location>
        <begin position="1"/>
        <end position="32"/>
    </location>
</feature>
<protein>
    <submittedName>
        <fullName evidence="2">Uncharacterized protein</fullName>
    </submittedName>
</protein>
<evidence type="ECO:0000313" key="2">
    <source>
        <dbReference type="EMBL" id="KAI1861518.1"/>
    </source>
</evidence>
<dbReference type="EMBL" id="JAFIMR010000029">
    <property type="protein sequence ID" value="KAI1861518.1"/>
    <property type="molecule type" value="Genomic_DNA"/>
</dbReference>
<sequence>MHSQNEHQEEQLVTPPATLQYPAPESLGSSFVQGPVESDCVLESSSQTSSIEALSVQDNLRAEKLEFGEQHIDTVPPQRQTESCGPLLAGQAFEFSFTELLLVDDDSIASYNFLGQHGSPFTGTATHSDIRLHGQWG</sequence>